<dbReference type="EMBL" id="FMYF01000001">
    <property type="protein sequence ID" value="SDB79932.1"/>
    <property type="molecule type" value="Genomic_DNA"/>
</dbReference>
<feature type="transmembrane region" description="Helical" evidence="1">
    <location>
        <begin position="162"/>
        <end position="179"/>
    </location>
</feature>
<feature type="transmembrane region" description="Helical" evidence="1">
    <location>
        <begin position="81"/>
        <end position="102"/>
    </location>
</feature>
<feature type="transmembrane region" description="Helical" evidence="1">
    <location>
        <begin position="49"/>
        <end position="69"/>
    </location>
</feature>
<accession>A0A1G6GD53</accession>
<evidence type="ECO:0008006" key="4">
    <source>
        <dbReference type="Google" id="ProtNLM"/>
    </source>
</evidence>
<proteinExistence type="predicted"/>
<evidence type="ECO:0000256" key="1">
    <source>
        <dbReference type="SAM" id="Phobius"/>
    </source>
</evidence>
<sequence>MSRRVGTVLAVAFALTYNNWVLWPLNGDPRVLAGFLSELGAATQPFHTVFRNLDILAGLLLLVTIAWGRHRWAGRLAPPRVTRWVVVLLTVFAVGAITDASVPMTCSATLDPGCPTFVDPRDWPLNQWAHSIVSVVLESALVASMALVALRGSQRWRRPARIALAISISAHLTMLVLAATWQGEAVPQMVLMLTQGAWIILLGRAGDRPTPVLPRAEGPQARRSTTR</sequence>
<dbReference type="Pfam" id="PF06197">
    <property type="entry name" value="DUF998"/>
    <property type="match status" value="1"/>
</dbReference>
<dbReference type="AlphaFoldDB" id="A0A1G6GD53"/>
<name>A0A1G6GD53_9ACTN</name>
<keyword evidence="1" id="KW-1133">Transmembrane helix</keyword>
<dbReference type="Proteomes" id="UP000199086">
    <property type="component" value="Unassembled WGS sequence"/>
</dbReference>
<protein>
    <recommendedName>
        <fullName evidence="4">DUF998 domain-containing protein</fullName>
    </recommendedName>
</protein>
<keyword evidence="1" id="KW-0812">Transmembrane</keyword>
<keyword evidence="3" id="KW-1185">Reference proteome</keyword>
<reference evidence="2 3" key="1">
    <citation type="submission" date="2016-06" db="EMBL/GenBank/DDBJ databases">
        <authorList>
            <person name="Olsen C.W."/>
            <person name="Carey S."/>
            <person name="Hinshaw L."/>
            <person name="Karasin A.I."/>
        </authorList>
    </citation>
    <scope>NUCLEOTIDE SEQUENCE [LARGE SCALE GENOMIC DNA]</scope>
    <source>
        <strain evidence="2 3">LZ-22</strain>
    </source>
</reference>
<keyword evidence="1" id="KW-0472">Membrane</keyword>
<evidence type="ECO:0000313" key="3">
    <source>
        <dbReference type="Proteomes" id="UP000199086"/>
    </source>
</evidence>
<evidence type="ECO:0000313" key="2">
    <source>
        <dbReference type="EMBL" id="SDB79932.1"/>
    </source>
</evidence>
<dbReference type="RefSeq" id="WP_092605477.1">
    <property type="nucleotide sequence ID" value="NZ_FMYF01000001.1"/>
</dbReference>
<dbReference type="OrthoDB" id="3406108at2"/>
<dbReference type="STRING" id="1577474.GA0111570_101205"/>
<dbReference type="InterPro" id="IPR009339">
    <property type="entry name" value="DUF998"/>
</dbReference>
<feature type="transmembrane region" description="Helical" evidence="1">
    <location>
        <begin position="128"/>
        <end position="150"/>
    </location>
</feature>
<gene>
    <name evidence="2" type="ORF">GA0111570_101205</name>
</gene>
<organism evidence="2 3">
    <name type="scientific">Raineyella antarctica</name>
    <dbReference type="NCBI Taxonomy" id="1577474"/>
    <lineage>
        <taxon>Bacteria</taxon>
        <taxon>Bacillati</taxon>
        <taxon>Actinomycetota</taxon>
        <taxon>Actinomycetes</taxon>
        <taxon>Propionibacteriales</taxon>
        <taxon>Propionibacteriaceae</taxon>
        <taxon>Raineyella</taxon>
    </lineage>
</organism>
<feature type="transmembrane region" description="Helical" evidence="1">
    <location>
        <begin position="185"/>
        <end position="205"/>
    </location>
</feature>